<keyword evidence="4 5" id="KW-0560">Oxidoreductase</keyword>
<dbReference type="InterPro" id="IPR022867">
    <property type="entry name" value="MsrP"/>
</dbReference>
<dbReference type="GO" id="GO:0016672">
    <property type="term" value="F:oxidoreductase activity, acting on a sulfur group of donors, quinone or similar compound as acceptor"/>
    <property type="evidence" value="ECO:0007669"/>
    <property type="project" value="UniProtKB-UniRule"/>
</dbReference>
<dbReference type="GO" id="GO:0030091">
    <property type="term" value="P:protein repair"/>
    <property type="evidence" value="ECO:0007669"/>
    <property type="project" value="UniProtKB-UniRule"/>
</dbReference>
<feature type="binding site" evidence="5">
    <location>
        <position position="133"/>
    </location>
    <ligand>
        <name>Mo-molybdopterin</name>
        <dbReference type="ChEBI" id="CHEBI:71302"/>
    </ligand>
    <ligandPart>
        <name>Mo</name>
        <dbReference type="ChEBI" id="CHEBI:28685"/>
    </ligandPart>
</feature>
<organism evidence="7">
    <name type="scientific">Catillopecten margaritatus gill symbiont</name>
    <dbReference type="NCBI Taxonomy" id="3083288"/>
    <lineage>
        <taxon>Bacteria</taxon>
        <taxon>Pseudomonadati</taxon>
        <taxon>Pseudomonadota</taxon>
        <taxon>Gammaproteobacteria</taxon>
        <taxon>sulfur-oxidizing symbionts</taxon>
    </lineage>
</organism>
<evidence type="ECO:0000313" key="7">
    <source>
        <dbReference type="EMBL" id="WXT99649.1"/>
    </source>
</evidence>
<feature type="binding site" evidence="5">
    <location>
        <begin position="232"/>
        <end position="234"/>
    </location>
    <ligand>
        <name>Mo-molybdopterin</name>
        <dbReference type="ChEBI" id="CHEBI:71302"/>
    </ligand>
</feature>
<dbReference type="GO" id="GO:0046872">
    <property type="term" value="F:metal ion binding"/>
    <property type="evidence" value="ECO:0007669"/>
    <property type="project" value="UniProtKB-KW"/>
</dbReference>
<dbReference type="Gene3D" id="3.90.420.10">
    <property type="entry name" value="Oxidoreductase, molybdopterin-binding domain"/>
    <property type="match status" value="1"/>
</dbReference>
<dbReference type="AlphaFoldDB" id="A0AAU6PF81"/>
<dbReference type="InterPro" id="IPR000572">
    <property type="entry name" value="OxRdtase_Mopterin-bd_dom"/>
</dbReference>
<comment type="catalytic activity">
    <reaction evidence="5">
        <text>L-methionyl-[protein] + a quinone + H2O = L-methionyl-(R)-S-oxide-[protein] + a quinol</text>
        <dbReference type="Rhea" id="RHEA:51296"/>
        <dbReference type="Rhea" id="RHEA-COMP:12313"/>
        <dbReference type="Rhea" id="RHEA-COMP:12314"/>
        <dbReference type="ChEBI" id="CHEBI:15377"/>
        <dbReference type="ChEBI" id="CHEBI:16044"/>
        <dbReference type="ChEBI" id="CHEBI:24646"/>
        <dbReference type="ChEBI" id="CHEBI:45764"/>
        <dbReference type="ChEBI" id="CHEBI:132124"/>
    </reaction>
</comment>
<evidence type="ECO:0000256" key="2">
    <source>
        <dbReference type="ARBA" id="ARBA00022723"/>
    </source>
</evidence>
<dbReference type="EMBL" id="CP138327">
    <property type="protein sequence ID" value="WXT99649.1"/>
    <property type="molecule type" value="Genomic_DNA"/>
</dbReference>
<dbReference type="Pfam" id="PF00174">
    <property type="entry name" value="Oxidored_molyb"/>
    <property type="match status" value="1"/>
</dbReference>
<dbReference type="NCBIfam" id="NF003767">
    <property type="entry name" value="PRK05363.1"/>
    <property type="match status" value="1"/>
</dbReference>
<protein>
    <recommendedName>
        <fullName evidence="5">Protein-methionine-sulfoxide reductase catalytic subunit MsrP</fullName>
        <ecNumber evidence="5">1.8.5.-</ecNumber>
    </recommendedName>
</protein>
<sequence length="317" mass="36112">MKKISEHYVTNESDYLNRREFIKKGAQFGIGLAAFNALPSMAEGTYGGELSDKIIKTNYGKDLTPHTFKQITNYNNFYEFGTGKRDPAKNAHTLKPKPWHIKVSGECAKTGDYDLEDFIAPYQLEERLYRFRCVEAWSMVIPWVGVPLASVLKTFQPNSKAKFVVFKTLVDKKQMPGQKRSTLDWPYLEGLTMAEAMNPLSMLAVGLYGKTLPNQNGAPLRLVVPWKYGFKNIKSIVSIHFQETMPINSWQDQAASEYGFYANVNPNVDHPRWSQARERIIGQGSFFSPAKRKTEMFNGYGDEVAQLYTGLDLKKNF</sequence>
<feature type="binding site" evidence="5">
    <location>
        <position position="75"/>
    </location>
    <ligand>
        <name>Mo-molybdopterin</name>
        <dbReference type="ChEBI" id="CHEBI:71302"/>
    </ligand>
</feature>
<dbReference type="PANTHER" id="PTHR43032">
    <property type="entry name" value="PROTEIN-METHIONINE-SULFOXIDE REDUCTASE"/>
    <property type="match status" value="1"/>
</dbReference>
<evidence type="ECO:0000259" key="6">
    <source>
        <dbReference type="Pfam" id="PF00174"/>
    </source>
</evidence>
<dbReference type="EC" id="1.8.5.-" evidence="5"/>
<comment type="cofactor">
    <cofactor evidence="5">
        <name>Mo-molybdopterin</name>
        <dbReference type="ChEBI" id="CHEBI:71302"/>
    </cofactor>
    <text evidence="5">Binds 1 Mo-molybdopterin (Mo-MPT) cofactor per subunit.</text>
</comment>
<dbReference type="InterPro" id="IPR036374">
    <property type="entry name" value="OxRdtase_Mopterin-bd_sf"/>
</dbReference>
<gene>
    <name evidence="5 7" type="primary">msrP</name>
    <name evidence="7" type="ORF">Ctma_0353</name>
</gene>
<evidence type="ECO:0000256" key="1">
    <source>
        <dbReference type="ARBA" id="ARBA00022505"/>
    </source>
</evidence>
<reference evidence="7" key="1">
    <citation type="submission" date="2023-10" db="EMBL/GenBank/DDBJ databases">
        <title>The first scallop-associated chemosynthetic bacterial symbiont.</title>
        <authorList>
            <person name="Lin Y.-T."/>
            <person name="Sun J."/>
            <person name="Ip J.C.-H."/>
            <person name="He X."/>
            <person name="Gao Z.-M."/>
            <person name="Perez M."/>
            <person name="Xu T."/>
            <person name="Qian P.-Y."/>
            <person name="Qiu J.-W."/>
        </authorList>
    </citation>
    <scope>NUCLEOTIDE SEQUENCE</scope>
    <source>
        <strain evidence="7">Gill1</strain>
    </source>
</reference>
<comment type="subunit">
    <text evidence="5">Heterodimer of a catalytic subunit (MsrP) and a heme-binding subunit (MsrQ).</text>
</comment>
<dbReference type="HAMAP" id="MF_01206">
    <property type="entry name" value="MsrP"/>
    <property type="match status" value="1"/>
</dbReference>
<comment type="similarity">
    <text evidence="5">Belongs to the MsrP family.</text>
</comment>
<feature type="binding site" evidence="5">
    <location>
        <position position="221"/>
    </location>
    <ligand>
        <name>Mo-molybdopterin</name>
        <dbReference type="ChEBI" id="CHEBI:71302"/>
    </ligand>
</feature>
<comment type="function">
    <text evidence="5">Part of the MsrPQ system that repairs oxidized periplasmic proteins containing methionine sulfoxide residues (Met-O), using respiratory chain electrons. Thus protects these proteins from oxidative-stress damage caused by reactive species of oxygen and chlorine generated by the host defense mechanisms. MsrPQ is essential for the maintenance of envelope integrity under bleach stress, rescuing a wide series of structurally unrelated periplasmic proteins from methionine oxidation. The catalytic subunit MsrP is non-stereospecific, being able to reduce both (R-) and (S-) diastereoisomers of methionine sulfoxide.</text>
</comment>
<feature type="binding site" evidence="5">
    <location>
        <begin position="78"/>
        <end position="79"/>
    </location>
    <ligand>
        <name>Mo-molybdopterin</name>
        <dbReference type="ChEBI" id="CHEBI:71302"/>
    </ligand>
</feature>
<name>A0AAU6PF81_9GAMM</name>
<dbReference type="PANTHER" id="PTHR43032:SF3">
    <property type="entry name" value="PROTEIN-METHIONINE-SULFOXIDE REDUCTASE CATALYTIC SUBUNIT MSRP"/>
    <property type="match status" value="1"/>
</dbReference>
<keyword evidence="3 5" id="KW-0732">Signal</keyword>
<evidence type="ECO:0000256" key="4">
    <source>
        <dbReference type="ARBA" id="ARBA00023002"/>
    </source>
</evidence>
<dbReference type="GO" id="GO:0043546">
    <property type="term" value="F:molybdopterin cofactor binding"/>
    <property type="evidence" value="ECO:0007669"/>
    <property type="project" value="UniProtKB-UniRule"/>
</dbReference>
<feature type="binding site" evidence="5">
    <location>
        <position position="216"/>
    </location>
    <ligand>
        <name>Mo-molybdopterin</name>
        <dbReference type="ChEBI" id="CHEBI:71302"/>
    </ligand>
</feature>
<keyword evidence="2 5" id="KW-0479">Metal-binding</keyword>
<accession>A0AAU6PF81</accession>
<comment type="catalytic activity">
    <reaction evidence="5">
        <text>L-methionyl-[protein] + a quinone + H2O = L-methionyl-(S)-S-oxide-[protein] + a quinol</text>
        <dbReference type="Rhea" id="RHEA:51292"/>
        <dbReference type="Rhea" id="RHEA-COMP:12313"/>
        <dbReference type="Rhea" id="RHEA-COMP:12315"/>
        <dbReference type="ChEBI" id="CHEBI:15377"/>
        <dbReference type="ChEBI" id="CHEBI:16044"/>
        <dbReference type="ChEBI" id="CHEBI:24646"/>
        <dbReference type="ChEBI" id="CHEBI:44120"/>
        <dbReference type="ChEBI" id="CHEBI:132124"/>
    </reaction>
</comment>
<feature type="binding site" evidence="5">
    <location>
        <position position="168"/>
    </location>
    <ligand>
        <name>Mo-molybdopterin</name>
        <dbReference type="ChEBI" id="CHEBI:71302"/>
    </ligand>
</feature>
<evidence type="ECO:0000256" key="3">
    <source>
        <dbReference type="ARBA" id="ARBA00022729"/>
    </source>
</evidence>
<keyword evidence="1 5" id="KW-0500">Molybdenum</keyword>
<dbReference type="SUPFAM" id="SSF56524">
    <property type="entry name" value="Oxidoreductase molybdopterin-binding domain"/>
    <property type="match status" value="1"/>
</dbReference>
<feature type="domain" description="Oxidoreductase molybdopterin-binding" evidence="6">
    <location>
        <begin position="94"/>
        <end position="247"/>
    </location>
</feature>
<evidence type="ECO:0000256" key="5">
    <source>
        <dbReference type="HAMAP-Rule" id="MF_01206"/>
    </source>
</evidence>
<proteinExistence type="inferred from homology"/>